<sequence length="789" mass="83969">MKRMPKTKLAKTQMVEQHHGDKMNMLIFGCFQIALLLLFSGRYTIAENTKSTYIIHMDKFNMPTSFNNHLHWYDSSLKSVSDSAEMLYTYKHVAHGFSTRLTTSEAELLAKQPGVLSVIPEVRYELHTTRTPEFLGLGKTATLSLASGKQSEVIVGVLDTGVWPELKSFDDTGLGPVPSSWKGECETGKNFKPSNCNKKLIGARFLAKGYEAAFGPIDEKTESKSPRDDDGHGSHTSTTAAGSAVAGASLFGFANGTARGMATQARVATYKVCWLGGCFTSDIAAGIDKAIQDGVNILSMSIGGGLMDYYKDTVGIGTFAAMAHGILVSNSAGNGGPSQATLSNVAPWITTVGAGTIDRDFPAYITLGNGKRYTGVSLYKGKLPPNSPLPIVYAGNASDDSEGNLCTKGSLIPKKVTGKFVICDRGGNPRVEKGVVVKSAGGIGMILANSEDYGEELVADSYLLPAAALGQKASNELKKYVLSAPNPTAKIAFGGTQLGVQPSPVVAAFSSRGPNLLTPKILKPDLIAPGVNILAGWTGAVGPTGLTVDTRHVAFNIISGTSMSCPHVSGLAALLKGAHPEWSPAAIRSALMTTAYRTYKTGQTIKDIATGLQATPFDYGAGHVDPVAALDPGLVYDATVDDYLNFFCALNYTSFQIKLTTKREFTCSKRKVYRVEDLNYPSFAVPFDTASGLGGGSGRPATVQYKRILTNMGTPGTYNVSVSSQSPSDVSVQIVVQPQTLSFRELYEKKGYTVTFSSPSKPSGTTSFAYLEWSDGKHKVTSPIAFSWT</sequence>
<accession>A0AAN9K4L6</accession>
<comment type="similarity">
    <text evidence="3 12">Belongs to the peptidase S8 family.</text>
</comment>
<dbReference type="Gene3D" id="3.50.30.30">
    <property type="match status" value="1"/>
</dbReference>
<keyword evidence="19" id="KW-1185">Reference proteome</keyword>
<evidence type="ECO:0000256" key="9">
    <source>
        <dbReference type="ARBA" id="ARBA00022825"/>
    </source>
</evidence>
<feature type="compositionally biased region" description="Basic and acidic residues" evidence="13">
    <location>
        <begin position="217"/>
        <end position="233"/>
    </location>
</feature>
<feature type="domain" description="PA" evidence="15">
    <location>
        <begin position="390"/>
        <end position="477"/>
    </location>
</feature>
<dbReference type="CDD" id="cd02120">
    <property type="entry name" value="PA_subtilisin_like"/>
    <property type="match status" value="1"/>
</dbReference>
<comment type="function">
    <text evidence="1">Required for arbuscular mycorrhiza (AM) development during AM symbiosis with AM fungi (e.g. Glomeromycota intraradices).</text>
</comment>
<dbReference type="FunFam" id="3.30.70.80:FF:000003">
    <property type="entry name" value="Subtilisin-like protease SBT1.9"/>
    <property type="match status" value="1"/>
</dbReference>
<dbReference type="InterPro" id="IPR010259">
    <property type="entry name" value="S8pro/Inhibitor_I9"/>
</dbReference>
<dbReference type="PANTHER" id="PTHR10795">
    <property type="entry name" value="PROPROTEIN CONVERTASE SUBTILISIN/KEXIN"/>
    <property type="match status" value="1"/>
</dbReference>
<organism evidence="18 19">
    <name type="scientific">Clitoria ternatea</name>
    <name type="common">Butterfly pea</name>
    <dbReference type="NCBI Taxonomy" id="43366"/>
    <lineage>
        <taxon>Eukaryota</taxon>
        <taxon>Viridiplantae</taxon>
        <taxon>Streptophyta</taxon>
        <taxon>Embryophyta</taxon>
        <taxon>Tracheophyta</taxon>
        <taxon>Spermatophyta</taxon>
        <taxon>Magnoliopsida</taxon>
        <taxon>eudicotyledons</taxon>
        <taxon>Gunneridae</taxon>
        <taxon>Pentapetalae</taxon>
        <taxon>rosids</taxon>
        <taxon>fabids</taxon>
        <taxon>Fabales</taxon>
        <taxon>Fabaceae</taxon>
        <taxon>Papilionoideae</taxon>
        <taxon>50 kb inversion clade</taxon>
        <taxon>NPAAA clade</taxon>
        <taxon>indigoferoid/millettioid clade</taxon>
        <taxon>Phaseoleae</taxon>
        <taxon>Clitoria</taxon>
    </lineage>
</organism>
<proteinExistence type="inferred from homology"/>
<evidence type="ECO:0000256" key="6">
    <source>
        <dbReference type="ARBA" id="ARBA00022670"/>
    </source>
</evidence>
<dbReference type="GO" id="GO:0006508">
    <property type="term" value="P:proteolysis"/>
    <property type="evidence" value="ECO:0007669"/>
    <property type="project" value="UniProtKB-KW"/>
</dbReference>
<dbReference type="InterPro" id="IPR003137">
    <property type="entry name" value="PA_domain"/>
</dbReference>
<comment type="caution">
    <text evidence="18">The sequence shown here is derived from an EMBL/GenBank/DDBJ whole genome shotgun (WGS) entry which is preliminary data.</text>
</comment>
<keyword evidence="4" id="KW-0052">Apoplast</keyword>
<dbReference type="CDD" id="cd04852">
    <property type="entry name" value="Peptidases_S8_3"/>
    <property type="match status" value="1"/>
</dbReference>
<dbReference type="GO" id="GO:0004252">
    <property type="term" value="F:serine-type endopeptidase activity"/>
    <property type="evidence" value="ECO:0007669"/>
    <property type="project" value="UniProtKB-UniRule"/>
</dbReference>
<evidence type="ECO:0000259" key="16">
    <source>
        <dbReference type="Pfam" id="PF05922"/>
    </source>
</evidence>
<keyword evidence="5" id="KW-0964">Secreted</keyword>
<gene>
    <name evidence="18" type="ORF">RJT34_08560</name>
</gene>
<evidence type="ECO:0000256" key="8">
    <source>
        <dbReference type="ARBA" id="ARBA00022801"/>
    </source>
</evidence>
<evidence type="ECO:0000256" key="13">
    <source>
        <dbReference type="SAM" id="MobiDB-lite"/>
    </source>
</evidence>
<dbReference type="InterPro" id="IPR023828">
    <property type="entry name" value="Peptidase_S8_Ser-AS"/>
</dbReference>
<evidence type="ECO:0000256" key="2">
    <source>
        <dbReference type="ARBA" id="ARBA00004271"/>
    </source>
</evidence>
<dbReference type="Pfam" id="PF02225">
    <property type="entry name" value="PA"/>
    <property type="match status" value="1"/>
</dbReference>
<feature type="active site" description="Charge relay system" evidence="11 12">
    <location>
        <position position="159"/>
    </location>
</feature>
<evidence type="ECO:0000256" key="3">
    <source>
        <dbReference type="ARBA" id="ARBA00011073"/>
    </source>
</evidence>
<dbReference type="PROSITE" id="PS51892">
    <property type="entry name" value="SUBTILASE"/>
    <property type="match status" value="1"/>
</dbReference>
<evidence type="ECO:0000259" key="14">
    <source>
        <dbReference type="Pfam" id="PF00082"/>
    </source>
</evidence>
<dbReference type="SUPFAM" id="SSF52743">
    <property type="entry name" value="Subtilisin-like"/>
    <property type="match status" value="1"/>
</dbReference>
<keyword evidence="7" id="KW-0732">Signal</keyword>
<dbReference type="GO" id="GO:0009610">
    <property type="term" value="P:response to symbiotic fungus"/>
    <property type="evidence" value="ECO:0007669"/>
    <property type="project" value="UniProtKB-ARBA"/>
</dbReference>
<evidence type="ECO:0000256" key="12">
    <source>
        <dbReference type="PROSITE-ProRule" id="PRU01240"/>
    </source>
</evidence>
<evidence type="ECO:0000256" key="1">
    <source>
        <dbReference type="ARBA" id="ARBA00002076"/>
    </source>
</evidence>
<dbReference type="InterPro" id="IPR045051">
    <property type="entry name" value="SBT"/>
</dbReference>
<dbReference type="PROSITE" id="PS00138">
    <property type="entry name" value="SUBTILASE_SER"/>
    <property type="match status" value="1"/>
</dbReference>
<dbReference type="Gene3D" id="2.60.40.2310">
    <property type="match status" value="1"/>
</dbReference>
<feature type="region of interest" description="Disordered" evidence="13">
    <location>
        <begin position="217"/>
        <end position="239"/>
    </location>
</feature>
<dbReference type="EMBL" id="JAYKXN010000002">
    <property type="protein sequence ID" value="KAK7310815.1"/>
    <property type="molecule type" value="Genomic_DNA"/>
</dbReference>
<evidence type="ECO:0000256" key="5">
    <source>
        <dbReference type="ARBA" id="ARBA00022525"/>
    </source>
</evidence>
<name>A0AAN9K4L6_CLITE</name>
<evidence type="ECO:0000259" key="17">
    <source>
        <dbReference type="Pfam" id="PF17766"/>
    </source>
</evidence>
<feature type="domain" description="Inhibitor I9" evidence="16">
    <location>
        <begin position="52"/>
        <end position="127"/>
    </location>
</feature>
<dbReference type="InterPro" id="IPR037045">
    <property type="entry name" value="S8pro/Inhibitor_I9_sf"/>
</dbReference>
<keyword evidence="8 12" id="KW-0378">Hydrolase</keyword>
<reference evidence="18 19" key="1">
    <citation type="submission" date="2024-01" db="EMBL/GenBank/DDBJ databases">
        <title>The genomes of 5 underutilized Papilionoideae crops provide insights into root nodulation and disease resistance.</title>
        <authorList>
            <person name="Yuan L."/>
        </authorList>
    </citation>
    <scope>NUCLEOTIDE SEQUENCE [LARGE SCALE GENOMIC DNA]</scope>
    <source>
        <strain evidence="18">LY-2023</strain>
        <tissue evidence="18">Leaf</tissue>
    </source>
</reference>
<dbReference type="FunFam" id="3.40.50.200:FF:000006">
    <property type="entry name" value="Subtilisin-like protease SBT1.5"/>
    <property type="match status" value="1"/>
</dbReference>
<dbReference type="InterPro" id="IPR034197">
    <property type="entry name" value="Peptidases_S8_3"/>
</dbReference>
<dbReference type="GO" id="GO:0048046">
    <property type="term" value="C:apoplast"/>
    <property type="evidence" value="ECO:0007669"/>
    <property type="project" value="UniProtKB-SubCell"/>
</dbReference>
<keyword evidence="10" id="KW-0325">Glycoprotein</keyword>
<dbReference type="Proteomes" id="UP001359559">
    <property type="component" value="Unassembled WGS sequence"/>
</dbReference>
<dbReference type="GO" id="GO:0009609">
    <property type="term" value="P:response to symbiotic bacterium"/>
    <property type="evidence" value="ECO:0007669"/>
    <property type="project" value="UniProtKB-ARBA"/>
</dbReference>
<dbReference type="FunFam" id="3.50.30.30:FF:000005">
    <property type="entry name" value="subtilisin-like protease SBT1.5"/>
    <property type="match status" value="1"/>
</dbReference>
<dbReference type="AlphaFoldDB" id="A0AAN9K4L6"/>
<dbReference type="InterPro" id="IPR015500">
    <property type="entry name" value="Peptidase_S8_subtilisin-rel"/>
</dbReference>
<dbReference type="Pfam" id="PF17766">
    <property type="entry name" value="fn3_6"/>
    <property type="match status" value="1"/>
</dbReference>
<evidence type="ECO:0008006" key="20">
    <source>
        <dbReference type="Google" id="ProtNLM"/>
    </source>
</evidence>
<feature type="active site" description="Charge relay system" evidence="11 12">
    <location>
        <position position="232"/>
    </location>
</feature>
<evidence type="ECO:0000256" key="7">
    <source>
        <dbReference type="ARBA" id="ARBA00022729"/>
    </source>
</evidence>
<evidence type="ECO:0000313" key="19">
    <source>
        <dbReference type="Proteomes" id="UP001359559"/>
    </source>
</evidence>
<dbReference type="Gene3D" id="3.30.70.80">
    <property type="entry name" value="Peptidase S8 propeptide/proteinase inhibitor I9"/>
    <property type="match status" value="1"/>
</dbReference>
<dbReference type="InterPro" id="IPR000209">
    <property type="entry name" value="Peptidase_S8/S53_dom"/>
</dbReference>
<keyword evidence="9 12" id="KW-0720">Serine protease</keyword>
<evidence type="ECO:0000256" key="4">
    <source>
        <dbReference type="ARBA" id="ARBA00022523"/>
    </source>
</evidence>
<dbReference type="GO" id="GO:0048731">
    <property type="term" value="P:system development"/>
    <property type="evidence" value="ECO:0007669"/>
    <property type="project" value="UniProtKB-ARBA"/>
</dbReference>
<keyword evidence="6 12" id="KW-0645">Protease</keyword>
<dbReference type="Pfam" id="PF05922">
    <property type="entry name" value="Inhibitor_I9"/>
    <property type="match status" value="1"/>
</dbReference>
<comment type="subcellular location">
    <subcellularLocation>
        <location evidence="2">Secreted</location>
        <location evidence="2">Extracellular space</location>
        <location evidence="2">Apoplast</location>
    </subcellularLocation>
</comment>
<protein>
    <recommendedName>
        <fullName evidence="20">Subtilisin-like protease SBT1.7</fullName>
    </recommendedName>
</protein>
<dbReference type="Gene3D" id="3.40.50.200">
    <property type="entry name" value="Peptidase S8/S53 domain"/>
    <property type="match status" value="1"/>
</dbReference>
<dbReference type="InterPro" id="IPR041469">
    <property type="entry name" value="Subtilisin-like_FN3"/>
</dbReference>
<feature type="active site" description="Charge relay system" evidence="11 12">
    <location>
        <position position="562"/>
    </location>
</feature>
<evidence type="ECO:0000259" key="15">
    <source>
        <dbReference type="Pfam" id="PF02225"/>
    </source>
</evidence>
<feature type="domain" description="Peptidase S8/S53" evidence="14">
    <location>
        <begin position="151"/>
        <end position="606"/>
    </location>
</feature>
<feature type="domain" description="Subtilisin-like protease fibronectin type-III" evidence="17">
    <location>
        <begin position="677"/>
        <end position="785"/>
    </location>
</feature>
<dbReference type="InterPro" id="IPR036852">
    <property type="entry name" value="Peptidase_S8/S53_dom_sf"/>
</dbReference>
<evidence type="ECO:0000313" key="18">
    <source>
        <dbReference type="EMBL" id="KAK7310815.1"/>
    </source>
</evidence>
<dbReference type="Pfam" id="PF00082">
    <property type="entry name" value="Peptidase_S8"/>
    <property type="match status" value="1"/>
</dbReference>
<evidence type="ECO:0000256" key="10">
    <source>
        <dbReference type="ARBA" id="ARBA00023180"/>
    </source>
</evidence>
<evidence type="ECO:0000256" key="11">
    <source>
        <dbReference type="PIRSR" id="PIRSR615500-1"/>
    </source>
</evidence>
<dbReference type="PRINTS" id="PR00723">
    <property type="entry name" value="SUBTILISIN"/>
</dbReference>